<reference evidence="1 2" key="1">
    <citation type="submission" date="2018-04" db="EMBL/GenBank/DDBJ databases">
        <title>WGS assembly of Panicum hallii var. hallii HAL2.</title>
        <authorList>
            <person name="Lovell J."/>
            <person name="Jenkins J."/>
            <person name="Lowry D."/>
            <person name="Mamidi S."/>
            <person name="Sreedasyam A."/>
            <person name="Weng X."/>
            <person name="Barry K."/>
            <person name="Bonette J."/>
            <person name="Campitelli B."/>
            <person name="Daum C."/>
            <person name="Gordon S."/>
            <person name="Gould B."/>
            <person name="Lipzen A."/>
            <person name="MacQueen A."/>
            <person name="Palacio-Mejia J."/>
            <person name="Plott C."/>
            <person name="Shakirov E."/>
            <person name="Shu S."/>
            <person name="Yoshinaga Y."/>
            <person name="Zane M."/>
            <person name="Rokhsar D."/>
            <person name="Grimwood J."/>
            <person name="Schmutz J."/>
            <person name="Juenger T."/>
        </authorList>
    </citation>
    <scope>NUCLEOTIDE SEQUENCE [LARGE SCALE GENOMIC DNA]</scope>
    <source>
        <strain evidence="2">cv. HAL2</strain>
    </source>
</reference>
<evidence type="ECO:0000313" key="1">
    <source>
        <dbReference type="EMBL" id="PUZ51148.1"/>
    </source>
</evidence>
<dbReference type="EMBL" id="CM009754">
    <property type="protein sequence ID" value="PUZ51148.1"/>
    <property type="molecule type" value="Genomic_DNA"/>
</dbReference>
<dbReference type="AlphaFoldDB" id="A0A2T7D6D2"/>
<dbReference type="Gramene" id="PUZ51148">
    <property type="protein sequence ID" value="PUZ51148"/>
    <property type="gene ID" value="GQ55_6G153700"/>
</dbReference>
<organism evidence="1 2">
    <name type="scientific">Panicum hallii var. hallii</name>
    <dbReference type="NCBI Taxonomy" id="1504633"/>
    <lineage>
        <taxon>Eukaryota</taxon>
        <taxon>Viridiplantae</taxon>
        <taxon>Streptophyta</taxon>
        <taxon>Embryophyta</taxon>
        <taxon>Tracheophyta</taxon>
        <taxon>Spermatophyta</taxon>
        <taxon>Magnoliopsida</taxon>
        <taxon>Liliopsida</taxon>
        <taxon>Poales</taxon>
        <taxon>Poaceae</taxon>
        <taxon>PACMAD clade</taxon>
        <taxon>Panicoideae</taxon>
        <taxon>Panicodae</taxon>
        <taxon>Paniceae</taxon>
        <taxon>Panicinae</taxon>
        <taxon>Panicum</taxon>
        <taxon>Panicum sect. Panicum</taxon>
    </lineage>
</organism>
<gene>
    <name evidence="1" type="ORF">GQ55_6G153700</name>
</gene>
<keyword evidence="2" id="KW-1185">Reference proteome</keyword>
<sequence>MKTFGMFCSFFSFSEPGSCASFLSKFCVSTLKAANKNIIEDTSLYIFHVEHFL</sequence>
<protein>
    <submittedName>
        <fullName evidence="1">Uncharacterized protein</fullName>
    </submittedName>
</protein>
<proteinExistence type="predicted"/>
<accession>A0A2T7D6D2</accession>
<name>A0A2T7D6D2_9POAL</name>
<evidence type="ECO:0000313" key="2">
    <source>
        <dbReference type="Proteomes" id="UP000244336"/>
    </source>
</evidence>
<dbReference type="Proteomes" id="UP000244336">
    <property type="component" value="Chromosome 6"/>
</dbReference>